<organism evidence="1 2">
    <name type="scientific">Hydnomerulius pinastri MD-312</name>
    <dbReference type="NCBI Taxonomy" id="994086"/>
    <lineage>
        <taxon>Eukaryota</taxon>
        <taxon>Fungi</taxon>
        <taxon>Dikarya</taxon>
        <taxon>Basidiomycota</taxon>
        <taxon>Agaricomycotina</taxon>
        <taxon>Agaricomycetes</taxon>
        <taxon>Agaricomycetidae</taxon>
        <taxon>Boletales</taxon>
        <taxon>Boletales incertae sedis</taxon>
        <taxon>Leucogyrophana</taxon>
    </lineage>
</organism>
<evidence type="ECO:0000313" key="2">
    <source>
        <dbReference type="Proteomes" id="UP000053820"/>
    </source>
</evidence>
<dbReference type="Proteomes" id="UP000053820">
    <property type="component" value="Unassembled WGS sequence"/>
</dbReference>
<gene>
    <name evidence="1" type="ORF">HYDPIDRAFT_29243</name>
</gene>
<sequence length="121" mass="13439">MVASDIAIHKPLVLNGPDSFPGHARCVINGNKWWFRASTNKFNNGAIILDSVYASGSFSRVNSVHDENAPHTIDFESKLARSRGSVTGDDFYDAIPSACHYQDHFRNYLKVVHEIDDETSG</sequence>
<accession>A0A0C9WF44</accession>
<evidence type="ECO:0000313" key="1">
    <source>
        <dbReference type="EMBL" id="KIJ63897.1"/>
    </source>
</evidence>
<dbReference type="AlphaFoldDB" id="A0A0C9WF44"/>
<proteinExistence type="predicted"/>
<keyword evidence="2" id="KW-1185">Reference proteome</keyword>
<protein>
    <submittedName>
        <fullName evidence="1">Uncharacterized protein</fullName>
    </submittedName>
</protein>
<dbReference type="EMBL" id="KN839849">
    <property type="protein sequence ID" value="KIJ63897.1"/>
    <property type="molecule type" value="Genomic_DNA"/>
</dbReference>
<reference evidence="1 2" key="1">
    <citation type="submission" date="2014-04" db="EMBL/GenBank/DDBJ databases">
        <title>Evolutionary Origins and Diversification of the Mycorrhizal Mutualists.</title>
        <authorList>
            <consortium name="DOE Joint Genome Institute"/>
            <consortium name="Mycorrhizal Genomics Consortium"/>
            <person name="Kohler A."/>
            <person name="Kuo A."/>
            <person name="Nagy L.G."/>
            <person name="Floudas D."/>
            <person name="Copeland A."/>
            <person name="Barry K.W."/>
            <person name="Cichocki N."/>
            <person name="Veneault-Fourrey C."/>
            <person name="LaButti K."/>
            <person name="Lindquist E.A."/>
            <person name="Lipzen A."/>
            <person name="Lundell T."/>
            <person name="Morin E."/>
            <person name="Murat C."/>
            <person name="Riley R."/>
            <person name="Ohm R."/>
            <person name="Sun H."/>
            <person name="Tunlid A."/>
            <person name="Henrissat B."/>
            <person name="Grigoriev I.V."/>
            <person name="Hibbett D.S."/>
            <person name="Martin F."/>
        </authorList>
    </citation>
    <scope>NUCLEOTIDE SEQUENCE [LARGE SCALE GENOMIC DNA]</scope>
    <source>
        <strain evidence="1 2">MD-312</strain>
    </source>
</reference>
<name>A0A0C9WF44_9AGAM</name>
<dbReference type="HOGENOM" id="CLU_2078739_0_0_1"/>
<dbReference type="OrthoDB" id="2693360at2759"/>